<sequence>MTINDINNQNLLKAAGFVGGEWVQADDGGTLTVDNPATGGIIARVPAMGEAEARRAIMAAESAWPSWRAKTVKERAAVLMAWHQLLLENEEDLARLMTLEQGKPLVESRGEVRYGASFAQWFAEEARRDGGDIVPAPRTNTQIRVTREAAGVAAMITPWNFPIAMLTRKAAPALAAGCTAVIKPASQTPLCAIAVTALAQQAGVPAGVINLVLGSGTVIGSELCANPAVRVLSFTGSTEVGRILAAQCAPTIKKLALELGGNAPFIVFDDADVPRAVQQAMLSKFRNAGQTCVCANRIYVQNGVYDEFMALFKERIMALKVGNGMDDGVTIGPLIDGAAANKAAQHVDDCVQKGAKVLCGGNALGGNFYAPTLLSDVCDDVLPCCEETFAPVAPVFRFTDENEVIKRANDTIYGLSAYLCTRDLGRAMRVSEALEAGIIGVNEGIISSEEAPFGGIKQSGMGREGGTYGMEEYTEIKYTLLGF</sequence>
<organism evidence="6 7">
    <name type="scientific">Candidatus Doriopsillibacter californiensis</name>
    <dbReference type="NCBI Taxonomy" id="2970740"/>
    <lineage>
        <taxon>Bacteria</taxon>
        <taxon>Pseudomonadati</taxon>
        <taxon>Pseudomonadota</taxon>
        <taxon>Gammaproteobacteria</taxon>
        <taxon>Candidatus Tethybacterales</taxon>
        <taxon>Candidatus Persebacteraceae</taxon>
        <taxon>Candidatus Doriopsillibacter</taxon>
    </lineage>
</organism>
<dbReference type="Gene3D" id="3.40.309.10">
    <property type="entry name" value="Aldehyde Dehydrogenase, Chain A, domain 2"/>
    <property type="match status" value="1"/>
</dbReference>
<comment type="similarity">
    <text evidence="1 4">Belongs to the aldehyde dehydrogenase family.</text>
</comment>
<dbReference type="InterPro" id="IPR029510">
    <property type="entry name" value="Ald_DH_CS_GLU"/>
</dbReference>
<proteinExistence type="inferred from homology"/>
<dbReference type="Gene3D" id="3.40.605.10">
    <property type="entry name" value="Aldehyde Dehydrogenase, Chain A, domain 1"/>
    <property type="match status" value="1"/>
</dbReference>
<dbReference type="InterPro" id="IPR016160">
    <property type="entry name" value="Ald_DH_CS_CYS"/>
</dbReference>
<dbReference type="PANTHER" id="PTHR43353:SF5">
    <property type="entry name" value="SUCCINATE-SEMIALDEHYDE DEHYDROGENASE, MITOCHONDRIAL"/>
    <property type="match status" value="1"/>
</dbReference>
<dbReference type="SUPFAM" id="SSF53720">
    <property type="entry name" value="ALDH-like"/>
    <property type="match status" value="1"/>
</dbReference>
<feature type="domain" description="Aldehyde dehydrogenase" evidence="5">
    <location>
        <begin position="22"/>
        <end position="478"/>
    </location>
</feature>
<name>A0ABT7QKJ5_9GAMM</name>
<evidence type="ECO:0000259" key="5">
    <source>
        <dbReference type="Pfam" id="PF00171"/>
    </source>
</evidence>
<dbReference type="InterPro" id="IPR015590">
    <property type="entry name" value="Aldehyde_DH_dom"/>
</dbReference>
<reference evidence="6" key="1">
    <citation type="submission" date="2022-08" db="EMBL/GenBank/DDBJ databases">
        <authorList>
            <person name="Dzunkova M."/>
            <person name="La Clair J."/>
            <person name="Tyml T."/>
            <person name="Doud D."/>
            <person name="Schulz F."/>
            <person name="Piquer S."/>
            <person name="Porcel Sanchis D."/>
            <person name="Osborn A."/>
            <person name="Robinson D."/>
            <person name="Louie K.B."/>
            <person name="Bowen B.P."/>
            <person name="Bowers R."/>
            <person name="Lee J."/>
            <person name="Arnau Llombart V."/>
            <person name="Diaz Villanueva W."/>
            <person name="Gosliner T."/>
            <person name="Northen T."/>
            <person name="Cheng J.-F."/>
            <person name="Burkart M.D."/>
            <person name="Woyke T."/>
        </authorList>
    </citation>
    <scope>NUCLEOTIDE SEQUENCE</scope>
    <source>
        <strain evidence="6">Df01</strain>
    </source>
</reference>
<dbReference type="PANTHER" id="PTHR43353">
    <property type="entry name" value="SUCCINATE-SEMIALDEHYDE DEHYDROGENASE, MITOCHONDRIAL"/>
    <property type="match status" value="1"/>
</dbReference>
<protein>
    <submittedName>
        <fullName evidence="6">NAD-dependent succinate-semialdehyde dehydrogenase</fullName>
    </submittedName>
</protein>
<dbReference type="PROSITE" id="PS00687">
    <property type="entry name" value="ALDEHYDE_DEHYDR_GLU"/>
    <property type="match status" value="1"/>
</dbReference>
<evidence type="ECO:0000256" key="2">
    <source>
        <dbReference type="ARBA" id="ARBA00023002"/>
    </source>
</evidence>
<evidence type="ECO:0000313" key="6">
    <source>
        <dbReference type="EMBL" id="MDM5147237.1"/>
    </source>
</evidence>
<dbReference type="InterPro" id="IPR016161">
    <property type="entry name" value="Ald_DH/histidinol_DH"/>
</dbReference>
<accession>A0ABT7QKJ5</accession>
<dbReference type="PROSITE" id="PS00070">
    <property type="entry name" value="ALDEHYDE_DEHYDR_CYS"/>
    <property type="match status" value="1"/>
</dbReference>
<comment type="caution">
    <text evidence="6">The sequence shown here is derived from an EMBL/GenBank/DDBJ whole genome shotgun (WGS) entry which is preliminary data.</text>
</comment>
<dbReference type="EMBL" id="JANQAO010000001">
    <property type="protein sequence ID" value="MDM5147237.1"/>
    <property type="molecule type" value="Genomic_DNA"/>
</dbReference>
<feature type="active site" evidence="3">
    <location>
        <position position="258"/>
    </location>
</feature>
<dbReference type="Pfam" id="PF00171">
    <property type="entry name" value="Aldedh"/>
    <property type="match status" value="1"/>
</dbReference>
<keyword evidence="7" id="KW-1185">Reference proteome</keyword>
<evidence type="ECO:0000256" key="3">
    <source>
        <dbReference type="PROSITE-ProRule" id="PRU10007"/>
    </source>
</evidence>
<dbReference type="Proteomes" id="UP001168167">
    <property type="component" value="Unassembled WGS sequence"/>
</dbReference>
<keyword evidence="2 4" id="KW-0560">Oxidoreductase</keyword>
<dbReference type="InterPro" id="IPR050740">
    <property type="entry name" value="Aldehyde_DH_Superfamily"/>
</dbReference>
<evidence type="ECO:0000256" key="4">
    <source>
        <dbReference type="RuleBase" id="RU003345"/>
    </source>
</evidence>
<dbReference type="InterPro" id="IPR016163">
    <property type="entry name" value="Ald_DH_C"/>
</dbReference>
<evidence type="ECO:0000256" key="1">
    <source>
        <dbReference type="ARBA" id="ARBA00009986"/>
    </source>
</evidence>
<reference evidence="6" key="2">
    <citation type="journal article" date="2023" name="Microbiome">
        <title>Synthase-selected sorting approach identifies a beta-lactone synthase in a nudibranch symbiotic bacterium.</title>
        <authorList>
            <person name="Dzunkova M."/>
            <person name="La Clair J.J."/>
            <person name="Tyml T."/>
            <person name="Doud D."/>
            <person name="Schulz F."/>
            <person name="Piquer-Esteban S."/>
            <person name="Porcel Sanchis D."/>
            <person name="Osborn A."/>
            <person name="Robinson D."/>
            <person name="Louie K.B."/>
            <person name="Bowen B.P."/>
            <person name="Bowers R.M."/>
            <person name="Lee J."/>
            <person name="Arnau V."/>
            <person name="Diaz-Villanueva W."/>
            <person name="Stepanauskas R."/>
            <person name="Gosliner T."/>
            <person name="Date S.V."/>
            <person name="Northen T.R."/>
            <person name="Cheng J.F."/>
            <person name="Burkart M.D."/>
            <person name="Woyke T."/>
        </authorList>
    </citation>
    <scope>NUCLEOTIDE SEQUENCE</scope>
    <source>
        <strain evidence="6">Df01</strain>
    </source>
</reference>
<gene>
    <name evidence="6" type="ORF">NQX30_02460</name>
</gene>
<dbReference type="CDD" id="cd07103">
    <property type="entry name" value="ALDH_F5_SSADH_GabD"/>
    <property type="match status" value="1"/>
</dbReference>
<evidence type="ECO:0000313" key="7">
    <source>
        <dbReference type="Proteomes" id="UP001168167"/>
    </source>
</evidence>
<dbReference type="InterPro" id="IPR016162">
    <property type="entry name" value="Ald_DH_N"/>
</dbReference>